<keyword evidence="7" id="KW-0175">Coiled coil</keyword>
<dbReference type="CDD" id="cd09279">
    <property type="entry name" value="RNase_HI_like"/>
    <property type="match status" value="1"/>
</dbReference>
<keyword evidence="5" id="KW-0233">DNA recombination</keyword>
<dbReference type="SUPFAM" id="SSF53098">
    <property type="entry name" value="Ribonuclease H-like"/>
    <property type="match status" value="2"/>
</dbReference>
<gene>
    <name evidence="11" type="primary">pol</name>
    <name evidence="11" type="ORF">CR513_49060</name>
</gene>
<keyword evidence="4" id="KW-0378">Hydrolase</keyword>
<evidence type="ECO:0000256" key="6">
    <source>
        <dbReference type="ARBA" id="ARBA00023268"/>
    </source>
</evidence>
<evidence type="ECO:0000256" key="7">
    <source>
        <dbReference type="SAM" id="Coils"/>
    </source>
</evidence>
<dbReference type="Pfam" id="PF17919">
    <property type="entry name" value="RT_RNaseH_2"/>
    <property type="match status" value="1"/>
</dbReference>
<dbReference type="CDD" id="cd01647">
    <property type="entry name" value="RT_LTR"/>
    <property type="match status" value="1"/>
</dbReference>
<proteinExistence type="predicted"/>
<dbReference type="InterPro" id="IPR002156">
    <property type="entry name" value="RNaseH_domain"/>
</dbReference>
<protein>
    <submittedName>
        <fullName evidence="11">Retrovirus-related Pol polyprotein from transposon 17.6</fullName>
    </submittedName>
</protein>
<feature type="domain" description="Integrase catalytic" evidence="10">
    <location>
        <begin position="1350"/>
        <end position="1511"/>
    </location>
</feature>
<name>A0A371EZV3_MUCPR</name>
<dbReference type="PROSITE" id="PS50879">
    <property type="entry name" value="RNASE_H_1"/>
    <property type="match status" value="1"/>
</dbReference>
<dbReference type="GO" id="GO:0015074">
    <property type="term" value="P:DNA integration"/>
    <property type="evidence" value="ECO:0007669"/>
    <property type="project" value="InterPro"/>
</dbReference>
<reference evidence="11" key="1">
    <citation type="submission" date="2018-05" db="EMBL/GenBank/DDBJ databases">
        <title>Draft genome of Mucuna pruriens seed.</title>
        <authorList>
            <person name="Nnadi N.E."/>
            <person name="Vos R."/>
            <person name="Hasami M.H."/>
            <person name="Devisetty U.K."/>
            <person name="Aguiy J.C."/>
        </authorList>
    </citation>
    <scope>NUCLEOTIDE SEQUENCE [LARGE SCALE GENOMIC DNA]</scope>
    <source>
        <strain evidence="11">JCA_2017</strain>
    </source>
</reference>
<evidence type="ECO:0000313" key="12">
    <source>
        <dbReference type="Proteomes" id="UP000257109"/>
    </source>
</evidence>
<dbReference type="SUPFAM" id="SSF56672">
    <property type="entry name" value="DNA/RNA polymerases"/>
    <property type="match status" value="1"/>
</dbReference>
<dbReference type="Pfam" id="PF13456">
    <property type="entry name" value="RVT_3"/>
    <property type="match status" value="1"/>
</dbReference>
<dbReference type="GO" id="GO:0003676">
    <property type="term" value="F:nucleic acid binding"/>
    <property type="evidence" value="ECO:0007669"/>
    <property type="project" value="InterPro"/>
</dbReference>
<evidence type="ECO:0000259" key="10">
    <source>
        <dbReference type="PROSITE" id="PS50994"/>
    </source>
</evidence>
<keyword evidence="3" id="KW-0540">Nuclease</keyword>
<dbReference type="GO" id="GO:0004523">
    <property type="term" value="F:RNA-DNA hybrid ribonuclease activity"/>
    <property type="evidence" value="ECO:0007669"/>
    <property type="project" value="InterPro"/>
</dbReference>
<dbReference type="InterPro" id="IPR036397">
    <property type="entry name" value="RNaseH_sf"/>
</dbReference>
<evidence type="ECO:0000256" key="4">
    <source>
        <dbReference type="ARBA" id="ARBA00022759"/>
    </source>
</evidence>
<keyword evidence="1" id="KW-0808">Transferase</keyword>
<dbReference type="PANTHER" id="PTHR37984:SF5">
    <property type="entry name" value="PROTEIN NYNRIN-LIKE"/>
    <property type="match status" value="1"/>
</dbReference>
<evidence type="ECO:0000256" key="8">
    <source>
        <dbReference type="SAM" id="MobiDB-lite"/>
    </source>
</evidence>
<dbReference type="OrthoDB" id="5599418at2759"/>
<feature type="compositionally biased region" description="Basic and acidic residues" evidence="8">
    <location>
        <begin position="391"/>
        <end position="408"/>
    </location>
</feature>
<sequence length="1637" mass="185392">MPITRNQASSTNEGEEDTLQRLLRAVASLQACSDEQSRLSAEAELRHAEAEERHRVAEERHLDAIKAAENREEELRQQIAALRAAGERGEEPEEMVTPPFWGQPFCKEIDETAIPPNFREIIVEPFDGSQDPHAHFGGNDRLSCKLFPGTLRGVAMQWMSTLPPRSIQTFRDLAGFFLSQFAANKVKRLEVADLFDVKQGEGESLKKYLARFNNATVRVDDPDQKFFVKAFQKGLRAGPFSDALALRKPTNMEEIRARAEKHVEMEEDQLERRRSERKMEQKVARTGNRMKEDKRPMLAKPRETVQHFTPLNERRAQIMHEICHTSLLEYPPDTKGKTMGKERSSWCDFHRAPGHTTDGCRELKTQIEGLIQNGHLNRYVQHFTPRRSNRPGRESFRSGEADRQDRSRSRQKTPGHRGTITPSITFDDRDMRGRTPDLDEPMVISMGVAGYKVERVLVDQGSSVNILYKSTLEKMQLGGEAIQECSGNLYGFAGECVPIIGTLELETCLGERPAIHTLPVLYTVVDAPASYNIILGRPALNKFGAIVSTKHLCMKFSVGREVGSVWADAQTARKCYENSLRVEKSSSRGNVNILDLDLDPRGQFEKEGPLPAEELKEITLGPKQGQTTRIGTAMSQEEEGMLIAVLVSNHDVFAWSAQDMPGVDPRFVCHQLSVDSNAKPIAQKKRKMGEEKREAAKQETRKLVAAGFVREVRYPTWLANVVMVRKASGKWRMCTDYTDLNKACPKDSYPLPGIDRLVDSVAGFSFLSFMDAYSGYNQIRMHPQDEEKTAFITDEGAYCYQVMPFGLKNAGATYQRLMDKIFKEMLGEDVEVYVDDMVARSQCMQEHCGALGRIFEVLRKHRLRLNPSKCSFGVKAGKFLGFMLTERGIEANPEKCQAIANVRSPQNIKEVQQFMGKLTSLARFVSKSAETSIPLFATLKKGGRFIWTDECEEAFLRLKALMATPPVLTRPKPGMPLYLYISISENAISSALVQEERGEQRPVYFTSRVLQVPERRYQKIEKAALAVVTASRRLRPYFQSYSVVVRTDLPIKQVLRKPDLAGRMVAWSTGAHQSPVDGSTNQTSSGAGVILKGPGGVLVEQSLHFDFKASNNQAEYEALLAGMRLARDLEAKTLTAKSDSKLVTGQVNDEYQTRDPQLSRYKDRAVKLATYFKKFRLIHVPREQNERADLLAKLASTQRRGQLRSVIHENVESPTIDQEEICNIEAGQTWMTPLIKYINEGRTDESNKEDRRLSREITKYTLVGGRLYRRGFAFPLLKCLDQEEATYAMKEVHEGVCGSHIGGRALASKIARAGYYWPTLKKDCMDFVRRCDKCQKFAKGHKAPPEKLHSITSPWPFSRWGIDILGPFPVAPGQIKFLIVAVDYFTKWIEAEPVAVISAERIKKFLWKKMICRFGLPAILVSDNGTQFASKTTAEFCHELGIKQVFTSVEHPQTNGQAEAANKVILRGLRRRLEEAKGRWVEELPQVLWSYHTTPHSSTNETPFRLVFGTEAVIPVEIGEPSARAEFFEPEANESELRANLDMVQEIREAAHIREYAIKARVAKLYNKRVILRKFRLQDLVLRKVVHKTDSNKLTPKWEGPFRVKRELGDGAYKLETLKGKEIPRTWNAASLRMYYS</sequence>
<dbReference type="InterPro" id="IPR005162">
    <property type="entry name" value="Retrotrans_gag_dom"/>
</dbReference>
<keyword evidence="6" id="KW-0511">Multifunctional enzyme</keyword>
<dbReference type="GO" id="GO:0016779">
    <property type="term" value="F:nucleotidyltransferase activity"/>
    <property type="evidence" value="ECO:0007669"/>
    <property type="project" value="UniProtKB-KW"/>
</dbReference>
<dbReference type="EMBL" id="QJKJ01011277">
    <property type="protein sequence ID" value="RDX71575.1"/>
    <property type="molecule type" value="Genomic_DNA"/>
</dbReference>
<dbReference type="Gene3D" id="1.10.340.70">
    <property type="match status" value="1"/>
</dbReference>
<feature type="region of interest" description="Disordered" evidence="8">
    <location>
        <begin position="382"/>
        <end position="438"/>
    </location>
</feature>
<dbReference type="Pfam" id="PF00665">
    <property type="entry name" value="rve"/>
    <property type="match status" value="1"/>
</dbReference>
<comment type="caution">
    <text evidence="11">The sequence shown here is derived from an EMBL/GenBank/DDBJ whole genome shotgun (WGS) entry which is preliminary data.</text>
</comment>
<feature type="compositionally biased region" description="Basic and acidic residues" evidence="8">
    <location>
        <begin position="426"/>
        <end position="437"/>
    </location>
</feature>
<dbReference type="InterPro" id="IPR041588">
    <property type="entry name" value="Integrase_H2C2"/>
</dbReference>
<dbReference type="PROSITE" id="PS50994">
    <property type="entry name" value="INTEGRASE"/>
    <property type="match status" value="1"/>
</dbReference>
<organism evidence="11 12">
    <name type="scientific">Mucuna pruriens</name>
    <name type="common">Velvet bean</name>
    <name type="synonym">Dolichos pruriens</name>
    <dbReference type="NCBI Taxonomy" id="157652"/>
    <lineage>
        <taxon>Eukaryota</taxon>
        <taxon>Viridiplantae</taxon>
        <taxon>Streptophyta</taxon>
        <taxon>Embryophyta</taxon>
        <taxon>Tracheophyta</taxon>
        <taxon>Spermatophyta</taxon>
        <taxon>Magnoliopsida</taxon>
        <taxon>eudicotyledons</taxon>
        <taxon>Gunneridae</taxon>
        <taxon>Pentapetalae</taxon>
        <taxon>rosids</taxon>
        <taxon>fabids</taxon>
        <taxon>Fabales</taxon>
        <taxon>Fabaceae</taxon>
        <taxon>Papilionoideae</taxon>
        <taxon>50 kb inversion clade</taxon>
        <taxon>NPAAA clade</taxon>
        <taxon>indigoferoid/millettioid clade</taxon>
        <taxon>Phaseoleae</taxon>
        <taxon>Mucuna</taxon>
    </lineage>
</organism>
<evidence type="ECO:0000256" key="2">
    <source>
        <dbReference type="ARBA" id="ARBA00022695"/>
    </source>
</evidence>
<accession>A0A371EZV3</accession>
<dbReference type="InterPro" id="IPR000477">
    <property type="entry name" value="RT_dom"/>
</dbReference>
<dbReference type="Gene3D" id="3.30.70.270">
    <property type="match status" value="2"/>
</dbReference>
<dbReference type="Gene3D" id="3.10.10.10">
    <property type="entry name" value="HIV Type 1 Reverse Transcriptase, subunit A, domain 1"/>
    <property type="match status" value="1"/>
</dbReference>
<evidence type="ECO:0000313" key="11">
    <source>
        <dbReference type="EMBL" id="RDX71575.1"/>
    </source>
</evidence>
<evidence type="ECO:0000256" key="5">
    <source>
        <dbReference type="ARBA" id="ARBA00023172"/>
    </source>
</evidence>
<dbReference type="InterPro" id="IPR041577">
    <property type="entry name" value="RT_RNaseH_2"/>
</dbReference>
<dbReference type="FunFam" id="3.30.420.10:FF:000032">
    <property type="entry name" value="Retrovirus-related Pol polyprotein from transposon 297-like Protein"/>
    <property type="match status" value="1"/>
</dbReference>
<evidence type="ECO:0000256" key="1">
    <source>
        <dbReference type="ARBA" id="ARBA00022679"/>
    </source>
</evidence>
<dbReference type="InterPro" id="IPR021109">
    <property type="entry name" value="Peptidase_aspartic_dom_sf"/>
</dbReference>
<keyword evidence="12" id="KW-1185">Reference proteome</keyword>
<dbReference type="GO" id="GO:0006310">
    <property type="term" value="P:DNA recombination"/>
    <property type="evidence" value="ECO:0007669"/>
    <property type="project" value="UniProtKB-KW"/>
</dbReference>
<dbReference type="Proteomes" id="UP000257109">
    <property type="component" value="Unassembled WGS sequence"/>
</dbReference>
<feature type="coiled-coil region" evidence="7">
    <location>
        <begin position="40"/>
        <end position="85"/>
    </location>
</feature>
<dbReference type="InterPro" id="IPR043502">
    <property type="entry name" value="DNA/RNA_pol_sf"/>
</dbReference>
<feature type="domain" description="RNase H type-1" evidence="9">
    <location>
        <begin position="1068"/>
        <end position="1197"/>
    </location>
</feature>
<dbReference type="Pfam" id="PF03732">
    <property type="entry name" value="Retrotrans_gag"/>
    <property type="match status" value="1"/>
</dbReference>
<dbReference type="Pfam" id="PF17921">
    <property type="entry name" value="Integrase_H2C2"/>
    <property type="match status" value="1"/>
</dbReference>
<evidence type="ECO:0000259" key="9">
    <source>
        <dbReference type="PROSITE" id="PS50879"/>
    </source>
</evidence>
<dbReference type="Gene3D" id="2.40.70.10">
    <property type="entry name" value="Acid Proteases"/>
    <property type="match status" value="1"/>
</dbReference>
<dbReference type="Pfam" id="PF00078">
    <property type="entry name" value="RVT_1"/>
    <property type="match status" value="1"/>
</dbReference>
<dbReference type="InterPro" id="IPR043128">
    <property type="entry name" value="Rev_trsase/Diguanyl_cyclase"/>
</dbReference>
<dbReference type="Gene3D" id="3.30.420.10">
    <property type="entry name" value="Ribonuclease H-like superfamily/Ribonuclease H"/>
    <property type="match status" value="2"/>
</dbReference>
<feature type="region of interest" description="Disordered" evidence="8">
    <location>
        <begin position="266"/>
        <end position="291"/>
    </location>
</feature>
<keyword evidence="4" id="KW-0255">Endonuclease</keyword>
<keyword evidence="2" id="KW-0548">Nucleotidyltransferase</keyword>
<dbReference type="InterPro" id="IPR001584">
    <property type="entry name" value="Integrase_cat-core"/>
</dbReference>
<evidence type="ECO:0000256" key="3">
    <source>
        <dbReference type="ARBA" id="ARBA00022722"/>
    </source>
</evidence>
<feature type="non-terminal residue" evidence="11">
    <location>
        <position position="1"/>
    </location>
</feature>
<dbReference type="PANTHER" id="PTHR37984">
    <property type="entry name" value="PROTEIN CBG26694"/>
    <property type="match status" value="1"/>
</dbReference>
<dbReference type="InterPro" id="IPR012337">
    <property type="entry name" value="RNaseH-like_sf"/>
</dbReference>
<dbReference type="CDD" id="cd00303">
    <property type="entry name" value="retropepsin_like"/>
    <property type="match status" value="1"/>
</dbReference>
<dbReference type="InterPro" id="IPR050951">
    <property type="entry name" value="Retrovirus_Pol_polyprotein"/>
</dbReference>